<dbReference type="RefSeq" id="WP_126013598.1">
    <property type="nucleotide sequence ID" value="NZ_CP034437.1"/>
</dbReference>
<accession>A0A3Q8X2X7</accession>
<reference evidence="2" key="1">
    <citation type="submission" date="2018-12" db="EMBL/GenBank/DDBJ databases">
        <title>Genome sequence of Peanibacillus sp.</title>
        <authorList>
            <person name="Subramani G."/>
            <person name="Srinivasan S."/>
            <person name="Kim M.K."/>
        </authorList>
    </citation>
    <scope>NUCLEOTIDE SEQUENCE [LARGE SCALE GENOMIC DNA]</scope>
    <source>
        <strain evidence="2">18JY67-1</strain>
    </source>
</reference>
<sequence length="225" mass="26479">MRQNIERFMWVSALKPSMEEAFVQELNEQREQLQISLQKQGVLVCSVFREGSYLFTYMEQEGEGRIGGSLWNEALTPMLQGWPVLALDGGPAETYEMRMNDIFHDDCEVGDVPWRRPGYRAERRVGSLARLRPDLYSSYVFLHYQLQEEKPRQFNKYYTIGSFGSYIFSYQELPAVVEPPRIGQISTKNSPINWGEVMEPHFEPWTEKLDAERLWCVLEELFHYE</sequence>
<dbReference type="EMBL" id="CP034437">
    <property type="protein sequence ID" value="AZN39246.1"/>
    <property type="molecule type" value="Genomic_DNA"/>
</dbReference>
<dbReference type="OrthoDB" id="3229063at2"/>
<keyword evidence="2" id="KW-1185">Reference proteome</keyword>
<dbReference type="KEGG" id="palb:EJC50_05880"/>
<protein>
    <submittedName>
        <fullName evidence="1">Uncharacterized protein</fullName>
    </submittedName>
</protein>
<proteinExistence type="predicted"/>
<organism evidence="1 2">
    <name type="scientific">Paenibacillus albus</name>
    <dbReference type="NCBI Taxonomy" id="2495582"/>
    <lineage>
        <taxon>Bacteria</taxon>
        <taxon>Bacillati</taxon>
        <taxon>Bacillota</taxon>
        <taxon>Bacilli</taxon>
        <taxon>Bacillales</taxon>
        <taxon>Paenibacillaceae</taxon>
        <taxon>Paenibacillus</taxon>
    </lineage>
</organism>
<evidence type="ECO:0000313" key="2">
    <source>
        <dbReference type="Proteomes" id="UP000272528"/>
    </source>
</evidence>
<dbReference type="Proteomes" id="UP000272528">
    <property type="component" value="Chromosome"/>
</dbReference>
<dbReference type="AlphaFoldDB" id="A0A3Q8X2X7"/>
<gene>
    <name evidence="1" type="ORF">EJC50_05880</name>
</gene>
<name>A0A3Q8X2X7_9BACL</name>
<evidence type="ECO:0000313" key="1">
    <source>
        <dbReference type="EMBL" id="AZN39246.1"/>
    </source>
</evidence>